<evidence type="ECO:0000256" key="1">
    <source>
        <dbReference type="SAM" id="MobiDB-lite"/>
    </source>
</evidence>
<reference evidence="3 4" key="1">
    <citation type="journal article" date="2008" name="Nature">
        <title>The genome of Laccaria bicolor provides insights into mycorrhizal symbiosis.</title>
        <authorList>
            <person name="Martin F."/>
            <person name="Aerts A."/>
            <person name="Ahren D."/>
            <person name="Brun A."/>
            <person name="Danchin E.G.J."/>
            <person name="Duchaussoy F."/>
            <person name="Gibon J."/>
            <person name="Kohler A."/>
            <person name="Lindquist E."/>
            <person name="Pereda V."/>
            <person name="Salamov A."/>
            <person name="Shapiro H.J."/>
            <person name="Wuyts J."/>
            <person name="Blaudez D."/>
            <person name="Buee M."/>
            <person name="Brokstein P."/>
            <person name="Canbaeck B."/>
            <person name="Cohen D."/>
            <person name="Courty P.E."/>
            <person name="Coutinho P.M."/>
            <person name="Delaruelle C."/>
            <person name="Detter J.C."/>
            <person name="Deveau A."/>
            <person name="DiFazio S."/>
            <person name="Duplessis S."/>
            <person name="Fraissinet-Tachet L."/>
            <person name="Lucic E."/>
            <person name="Frey-Klett P."/>
            <person name="Fourrey C."/>
            <person name="Feussner I."/>
            <person name="Gay G."/>
            <person name="Grimwood J."/>
            <person name="Hoegger P.J."/>
            <person name="Jain P."/>
            <person name="Kilaru S."/>
            <person name="Labbe J."/>
            <person name="Lin Y.C."/>
            <person name="Legue V."/>
            <person name="Le Tacon F."/>
            <person name="Marmeisse R."/>
            <person name="Melayah D."/>
            <person name="Montanini B."/>
            <person name="Muratet M."/>
            <person name="Nehls U."/>
            <person name="Niculita-Hirzel H."/>
            <person name="Oudot-Le Secq M.P."/>
            <person name="Peter M."/>
            <person name="Quesneville H."/>
            <person name="Rajashekar B."/>
            <person name="Reich M."/>
            <person name="Rouhier N."/>
            <person name="Schmutz J."/>
            <person name="Yin T."/>
            <person name="Chalot M."/>
            <person name="Henrissat B."/>
            <person name="Kuees U."/>
            <person name="Lucas S."/>
            <person name="Van de Peer Y."/>
            <person name="Podila G.K."/>
            <person name="Polle A."/>
            <person name="Pukkila P.J."/>
            <person name="Richardson P.M."/>
            <person name="Rouze P."/>
            <person name="Sanders I.R."/>
            <person name="Stajich J.E."/>
            <person name="Tunlid A."/>
            <person name="Tuskan G."/>
            <person name="Grigoriev I.V."/>
        </authorList>
    </citation>
    <scope>NUCLEOTIDE SEQUENCE [LARGE SCALE GENOMIC DNA]</scope>
    <source>
        <strain evidence="4">S238N-H82 / ATCC MYA-4686</strain>
    </source>
</reference>
<protein>
    <submittedName>
        <fullName evidence="3">Predicted protein</fullName>
    </submittedName>
</protein>
<gene>
    <name evidence="3" type="ORF">LACBIDRAFT_304021</name>
</gene>
<dbReference type="AlphaFoldDB" id="B0DKS6"/>
<feature type="region of interest" description="Disordered" evidence="1">
    <location>
        <begin position="85"/>
        <end position="109"/>
    </location>
</feature>
<dbReference type="RefSeq" id="XP_001884522.1">
    <property type="nucleotide sequence ID" value="XM_001884487.1"/>
</dbReference>
<dbReference type="InParanoid" id="B0DKS6"/>
<keyword evidence="4" id="KW-1185">Reference proteome</keyword>
<name>B0DKS6_LACBS</name>
<feature type="chain" id="PRO_5002747251" evidence="2">
    <location>
        <begin position="43"/>
        <end position="163"/>
    </location>
</feature>
<keyword evidence="2" id="KW-0732">Signal</keyword>
<dbReference type="Proteomes" id="UP000001194">
    <property type="component" value="Unassembled WGS sequence"/>
</dbReference>
<evidence type="ECO:0000313" key="4">
    <source>
        <dbReference type="Proteomes" id="UP000001194"/>
    </source>
</evidence>
<organism evidence="4">
    <name type="scientific">Laccaria bicolor (strain S238N-H82 / ATCC MYA-4686)</name>
    <name type="common">Bicoloured deceiver</name>
    <name type="synonym">Laccaria laccata var. bicolor</name>
    <dbReference type="NCBI Taxonomy" id="486041"/>
    <lineage>
        <taxon>Eukaryota</taxon>
        <taxon>Fungi</taxon>
        <taxon>Dikarya</taxon>
        <taxon>Basidiomycota</taxon>
        <taxon>Agaricomycotina</taxon>
        <taxon>Agaricomycetes</taxon>
        <taxon>Agaricomycetidae</taxon>
        <taxon>Agaricales</taxon>
        <taxon>Agaricineae</taxon>
        <taxon>Hydnangiaceae</taxon>
        <taxon>Laccaria</taxon>
    </lineage>
</organism>
<dbReference type="GeneID" id="6080297"/>
<evidence type="ECO:0000256" key="2">
    <source>
        <dbReference type="SAM" id="SignalP"/>
    </source>
</evidence>
<proteinExistence type="predicted"/>
<sequence>MEDLHKGQPHCSCRTTTCRHWTPPKALLTIFFLCYSLPSSLTTTTPQQQQHHFISSHSQPKKFWGSPCFGDPLLLLSPPRDLSTFEQRSRGRRNGGFQGKRTSSAEPFPLEPRSSIMVVTSIPDSVPKFGRCWVRRSYWCCFPLLCWCSLSQTTSIQHSDPRF</sequence>
<accession>B0DKS6</accession>
<dbReference type="EMBL" id="DS547116">
    <property type="protein sequence ID" value="EDR04698.1"/>
    <property type="molecule type" value="Genomic_DNA"/>
</dbReference>
<evidence type="ECO:0000313" key="3">
    <source>
        <dbReference type="EMBL" id="EDR04698.1"/>
    </source>
</evidence>
<dbReference type="HOGENOM" id="CLU_1627363_0_0_1"/>
<feature type="signal peptide" evidence="2">
    <location>
        <begin position="1"/>
        <end position="42"/>
    </location>
</feature>
<dbReference type="KEGG" id="lbc:LACBIDRAFT_304021"/>